<gene>
    <name evidence="2" type="primary">LOC106523409</name>
</gene>
<keyword evidence="1" id="KW-1185">Reference proteome</keyword>
<dbReference type="InParanoid" id="A0A2I4BWY5"/>
<organism evidence="1 2">
    <name type="scientific">Austrofundulus limnaeus</name>
    <name type="common">Annual killifish</name>
    <dbReference type="NCBI Taxonomy" id="52670"/>
    <lineage>
        <taxon>Eukaryota</taxon>
        <taxon>Metazoa</taxon>
        <taxon>Chordata</taxon>
        <taxon>Craniata</taxon>
        <taxon>Vertebrata</taxon>
        <taxon>Euteleostomi</taxon>
        <taxon>Actinopterygii</taxon>
        <taxon>Neopterygii</taxon>
        <taxon>Teleostei</taxon>
        <taxon>Neoteleostei</taxon>
        <taxon>Acanthomorphata</taxon>
        <taxon>Ovalentaria</taxon>
        <taxon>Atherinomorphae</taxon>
        <taxon>Cyprinodontiformes</taxon>
        <taxon>Rivulidae</taxon>
        <taxon>Austrofundulus</taxon>
    </lineage>
</organism>
<dbReference type="OrthoDB" id="8960909at2759"/>
<dbReference type="RefSeq" id="XP_013872263.1">
    <property type="nucleotide sequence ID" value="XM_014016809.1"/>
</dbReference>
<reference evidence="2" key="1">
    <citation type="submission" date="2025-08" db="UniProtKB">
        <authorList>
            <consortium name="RefSeq"/>
        </authorList>
    </citation>
    <scope>IDENTIFICATION</scope>
</reference>
<protein>
    <submittedName>
        <fullName evidence="2">Uncharacterized protein LOC106523409</fullName>
    </submittedName>
</protein>
<dbReference type="AlphaFoldDB" id="A0A2I4BWY5"/>
<proteinExistence type="predicted"/>
<name>A0A2I4BWY5_AUSLI</name>
<accession>A0A2I4BWY5</accession>
<dbReference type="KEGG" id="alim:106523409"/>
<sequence length="393" mass="44503">MANLGFDDIDFWMQIALKREKGRAKAVLFSRKEDDDDCVYRAANRQEDTLRHAGDVASPSQLVPKIDTDRKENTAAQTEQSAAAAVSASLYPDLARLGTGPPPDYDLTAVGTPHRTRQFVKDAGKVFQWDKTLHGGVGRVVTESMVTTPDLTDTFPMIEVPNPNPVGVNDRTMLVFRTWTTDDIKKAVAGVTPVKEDVGRFVQDMEGLRLSYHLNGVEVQQVWMTALALDWHHVVADWSPNDNTGVPLAHNSQDLKRRVEELIDRTTKRFMRKANYTEIHKVKQGDDEPFEQYRVRMTKVFLTNSGLSESTDETGPFRQQLKNALHAGSRDAIKAWITKFYVHMGTGSLDQYIEQALHAEKAVAVKKRKEVTKDTFFHGSEHDEVFYQQDRWV</sequence>
<evidence type="ECO:0000313" key="2">
    <source>
        <dbReference type="RefSeq" id="XP_013872263.1"/>
    </source>
</evidence>
<dbReference type="GeneID" id="106523409"/>
<evidence type="ECO:0000313" key="1">
    <source>
        <dbReference type="Proteomes" id="UP000192220"/>
    </source>
</evidence>
<dbReference type="Proteomes" id="UP000192220">
    <property type="component" value="Unplaced"/>
</dbReference>